<keyword evidence="6" id="KW-0067">ATP-binding</keyword>
<keyword evidence="12" id="KW-0966">Cell projection</keyword>
<evidence type="ECO:0000256" key="5">
    <source>
        <dbReference type="ARBA" id="ARBA00022741"/>
    </source>
</evidence>
<gene>
    <name evidence="14" type="ORF">EZS28_052576</name>
    <name evidence="13" type="ORF">EZS28_052579</name>
</gene>
<evidence type="ECO:0000313" key="14">
    <source>
        <dbReference type="EMBL" id="KAA6339877.1"/>
    </source>
</evidence>
<dbReference type="GO" id="GO:0007018">
    <property type="term" value="P:microtubule-based movement"/>
    <property type="evidence" value="ECO:0007669"/>
    <property type="project" value="InterPro"/>
</dbReference>
<comment type="caution">
    <text evidence="14">The sequence shown here is derived from an EMBL/GenBank/DDBJ whole genome shotgun (WGS) entry which is preliminary data.</text>
</comment>
<dbReference type="InterPro" id="IPR026983">
    <property type="entry name" value="DHC"/>
</dbReference>
<evidence type="ECO:0000256" key="6">
    <source>
        <dbReference type="ARBA" id="ARBA00022840"/>
    </source>
</evidence>
<evidence type="ECO:0000256" key="8">
    <source>
        <dbReference type="ARBA" id="ARBA00023054"/>
    </source>
</evidence>
<dbReference type="Gene3D" id="1.10.8.1220">
    <property type="match status" value="1"/>
</dbReference>
<keyword evidence="9" id="KW-0969">Cilium</keyword>
<keyword evidence="3" id="KW-0963">Cytoplasm</keyword>
<proteinExistence type="predicted"/>
<dbReference type="GO" id="GO:0045505">
    <property type="term" value="F:dynein intermediate chain binding"/>
    <property type="evidence" value="ECO:0007669"/>
    <property type="project" value="InterPro"/>
</dbReference>
<evidence type="ECO:0000256" key="10">
    <source>
        <dbReference type="ARBA" id="ARBA00023175"/>
    </source>
</evidence>
<feature type="non-terminal residue" evidence="14">
    <location>
        <position position="1"/>
    </location>
</feature>
<feature type="non-terminal residue" evidence="14">
    <location>
        <position position="288"/>
    </location>
</feature>
<evidence type="ECO:0000313" key="15">
    <source>
        <dbReference type="Proteomes" id="UP000324800"/>
    </source>
</evidence>
<dbReference type="GO" id="GO:0030286">
    <property type="term" value="C:dynein complex"/>
    <property type="evidence" value="ECO:0007669"/>
    <property type="project" value="UniProtKB-KW"/>
</dbReference>
<dbReference type="OrthoDB" id="447173at2759"/>
<dbReference type="GO" id="GO:0051959">
    <property type="term" value="F:dynein light intermediate chain binding"/>
    <property type="evidence" value="ECO:0007669"/>
    <property type="project" value="InterPro"/>
</dbReference>
<dbReference type="AlphaFoldDB" id="A0A5J4S126"/>
<comment type="subcellular location">
    <subcellularLocation>
        <location evidence="1">Cell projection</location>
        <location evidence="1">Cilium</location>
    </subcellularLocation>
    <subcellularLocation>
        <location evidence="2">Cytoplasm</location>
        <location evidence="2">Cytoskeleton</location>
    </subcellularLocation>
</comment>
<evidence type="ECO:0000256" key="12">
    <source>
        <dbReference type="ARBA" id="ARBA00023273"/>
    </source>
</evidence>
<keyword evidence="7" id="KW-0243">Dynein</keyword>
<keyword evidence="4" id="KW-0493">Microtubule</keyword>
<organism evidence="14 15">
    <name type="scientific">Streblomastix strix</name>
    <dbReference type="NCBI Taxonomy" id="222440"/>
    <lineage>
        <taxon>Eukaryota</taxon>
        <taxon>Metamonada</taxon>
        <taxon>Preaxostyla</taxon>
        <taxon>Oxymonadida</taxon>
        <taxon>Streblomastigidae</taxon>
        <taxon>Streblomastix</taxon>
    </lineage>
</organism>
<reference evidence="14 15" key="1">
    <citation type="submission" date="2019-03" db="EMBL/GenBank/DDBJ databases">
        <title>Single cell metagenomics reveals metabolic interactions within the superorganism composed of flagellate Streblomastix strix and complex community of Bacteroidetes bacteria on its surface.</title>
        <authorList>
            <person name="Treitli S.C."/>
            <person name="Kolisko M."/>
            <person name="Husnik F."/>
            <person name="Keeling P."/>
            <person name="Hampl V."/>
        </authorList>
    </citation>
    <scope>NUCLEOTIDE SEQUENCE [LARGE SCALE GENOMIC DNA]</scope>
    <source>
        <strain evidence="14">ST1C</strain>
    </source>
</reference>
<protein>
    <submittedName>
        <fullName evidence="14">Putative dynein heavy chain</fullName>
    </submittedName>
</protein>
<evidence type="ECO:0000256" key="11">
    <source>
        <dbReference type="ARBA" id="ARBA00023212"/>
    </source>
</evidence>
<dbReference type="GO" id="GO:0005929">
    <property type="term" value="C:cilium"/>
    <property type="evidence" value="ECO:0007669"/>
    <property type="project" value="UniProtKB-SubCell"/>
</dbReference>
<dbReference type="EMBL" id="SNRW01041020">
    <property type="protein sequence ID" value="KAA6339877.1"/>
    <property type="molecule type" value="Genomic_DNA"/>
</dbReference>
<dbReference type="EMBL" id="SNRW01041023">
    <property type="protein sequence ID" value="KAA6339855.1"/>
    <property type="molecule type" value="Genomic_DNA"/>
</dbReference>
<keyword evidence="5" id="KW-0547">Nucleotide-binding</keyword>
<dbReference type="GO" id="GO:0005524">
    <property type="term" value="F:ATP binding"/>
    <property type="evidence" value="ECO:0007669"/>
    <property type="project" value="UniProtKB-KW"/>
</dbReference>
<dbReference type="Proteomes" id="UP000324800">
    <property type="component" value="Unassembled WGS sequence"/>
</dbReference>
<dbReference type="GO" id="GO:0005874">
    <property type="term" value="C:microtubule"/>
    <property type="evidence" value="ECO:0007669"/>
    <property type="project" value="UniProtKB-KW"/>
</dbReference>
<evidence type="ECO:0000256" key="7">
    <source>
        <dbReference type="ARBA" id="ARBA00023017"/>
    </source>
</evidence>
<keyword evidence="11" id="KW-0206">Cytoskeleton</keyword>
<evidence type="ECO:0000256" key="9">
    <source>
        <dbReference type="ARBA" id="ARBA00023069"/>
    </source>
</evidence>
<evidence type="ECO:0000256" key="1">
    <source>
        <dbReference type="ARBA" id="ARBA00004138"/>
    </source>
</evidence>
<accession>A0A5J4S126</accession>
<keyword evidence="10" id="KW-0505">Motor protein</keyword>
<dbReference type="PANTHER" id="PTHR22878:SF68">
    <property type="entry name" value="DYNEIN HEAVY CHAIN 6, AXONEMAL-LIKE"/>
    <property type="match status" value="1"/>
</dbReference>
<evidence type="ECO:0000256" key="2">
    <source>
        <dbReference type="ARBA" id="ARBA00004245"/>
    </source>
</evidence>
<name>A0A5J4S126_9EUKA</name>
<keyword evidence="8" id="KW-0175">Coiled coil</keyword>
<dbReference type="PANTHER" id="PTHR22878">
    <property type="entry name" value="DYNEIN HEAVY CHAIN 6, AXONEMAL-LIKE-RELATED"/>
    <property type="match status" value="1"/>
</dbReference>
<evidence type="ECO:0000313" key="13">
    <source>
        <dbReference type="EMBL" id="KAA6339855.1"/>
    </source>
</evidence>
<dbReference type="FunFam" id="1.10.8.1220:FF:000001">
    <property type="entry name" value="Dynein axonemal heavy chain 5"/>
    <property type="match status" value="1"/>
</dbReference>
<evidence type="ECO:0000256" key="3">
    <source>
        <dbReference type="ARBA" id="ARBA00022490"/>
    </source>
</evidence>
<sequence>KEIAGEIKKRVQETKETTALINSARNQYRDVSRRGSLIYFVIADMANADPMYQFSLAFFTSLFSKCIKECQKQKAPLPEGVAPSAEATALHVNLLVDVITKTVFANVCRGLFERDKQIFSFIITAQVARDRGIISTAEWRLFLLGTAAIISTGSDEEEGGNKPSKMFGDLQKPDFIKDEQWTLINELEKIVVQKNAAGGTIRQTLPYEGIKFSIAQHGTKQWEEFINLPNPEEKGPPPPWNSKLNNFQQMILLRCLREERVVFSVRKIVESILGSFYSDPPPFDMKET</sequence>
<evidence type="ECO:0000256" key="4">
    <source>
        <dbReference type="ARBA" id="ARBA00022701"/>
    </source>
</evidence>